<keyword evidence="17" id="KW-0479">Metal-binding</keyword>
<evidence type="ECO:0000256" key="9">
    <source>
        <dbReference type="ARBA" id="ARBA00022532"/>
    </source>
</evidence>
<dbReference type="EMBL" id="CM009306">
    <property type="protein sequence ID" value="PNS95086.2"/>
    <property type="molecule type" value="Genomic_DNA"/>
</dbReference>
<evidence type="ECO:0000256" key="5">
    <source>
        <dbReference type="ARBA" id="ARBA00011881"/>
    </source>
</evidence>
<keyword evidence="12 14" id="KW-0456">Lyase</keyword>
<keyword evidence="19" id="KW-1185">Reference proteome</keyword>
<comment type="subunit">
    <text evidence="5">Homotetramer.</text>
</comment>
<accession>A0A2K1X2T1</accession>
<dbReference type="Proteomes" id="UP000006729">
    <property type="component" value="Chromosome 17"/>
</dbReference>
<dbReference type="InterPro" id="IPR039556">
    <property type="entry name" value="ICL/PEPM"/>
</dbReference>
<dbReference type="InterPro" id="IPR040442">
    <property type="entry name" value="Pyrv_kinase-like_dom_sf"/>
</dbReference>
<sequence>MAASYSVPSMQIMEEEGRFEAEVAEVQAWWNSERFKLTRRPYTARDVVALRGNLKQGYGSNEMAKKLWRTLKTHQANGTASRTFGSLDPVQVAMMAKHLDSIYVSGWQCSSTHTSTNEPGPDLADYPYDTVPNKVEHLFFAQQYHDRKQREARMSMSREERARTPYVDYLKPIIADGDTGFGATTATVKLCKLFVERGAAGVHIEDQSSVTKKCGHMAGKVLVAISEHINRLVAARLQFDVMGVETVLVARTDAEAASLIQSNVDARDHQFILGATNPNLRGKNLANLLAEAMAAGKTGAELQAIEDNWLAMAQLKTFSECVMDTIKSMNIGEYEKRKRLNEWTNHSSYDKCLSIEQGREIAERLGLNNLFWDWDLPRTREGFYRFRGSVDAAIVRGRAFAPHADLIWMETAGPDLAECTKFAEGLKSMHPEIMLAYNLSPSFNWDASGMTDEQMRDFIPRIAKLGFCWQFITLAGFHADALVTDTFARDYAKRGMLAYVERIQREERKNGVDTLAHQKWSGANYYDRYLKTVQGGISSTAAMGKGVTEEQFKETWNRPGALEMGGAGSEAVAKSRM</sequence>
<evidence type="ECO:0000256" key="4">
    <source>
        <dbReference type="ARBA" id="ARBA00005704"/>
    </source>
</evidence>
<evidence type="ECO:0000256" key="11">
    <source>
        <dbReference type="ARBA" id="ARBA00023140"/>
    </source>
</evidence>
<dbReference type="Pfam" id="PF00463">
    <property type="entry name" value="ICL"/>
    <property type="match status" value="1"/>
</dbReference>
<keyword evidence="11" id="KW-0576">Peroxisome</keyword>
<comment type="function">
    <text evidence="1">Involved in storage lipid mobilization during the growth of higher plant seedling.</text>
</comment>
<evidence type="ECO:0000256" key="2">
    <source>
        <dbReference type="ARBA" id="ARBA00004130"/>
    </source>
</evidence>
<evidence type="ECO:0000256" key="16">
    <source>
        <dbReference type="PIRSR" id="PIRSR001362-2"/>
    </source>
</evidence>
<organism evidence="18 19">
    <name type="scientific">Populus trichocarpa</name>
    <name type="common">Western balsam poplar</name>
    <name type="synonym">Populus balsamifera subsp. trichocarpa</name>
    <dbReference type="NCBI Taxonomy" id="3694"/>
    <lineage>
        <taxon>Eukaryota</taxon>
        <taxon>Viridiplantae</taxon>
        <taxon>Streptophyta</taxon>
        <taxon>Embryophyta</taxon>
        <taxon>Tracheophyta</taxon>
        <taxon>Spermatophyta</taxon>
        <taxon>Magnoliopsida</taxon>
        <taxon>eudicotyledons</taxon>
        <taxon>Gunneridae</taxon>
        <taxon>Pentapetalae</taxon>
        <taxon>rosids</taxon>
        <taxon>fabids</taxon>
        <taxon>Malpighiales</taxon>
        <taxon>Salicaceae</taxon>
        <taxon>Saliceae</taxon>
        <taxon>Populus</taxon>
    </lineage>
</organism>
<feature type="binding site" evidence="16">
    <location>
        <position position="251"/>
    </location>
    <ligand>
        <name>substrate</name>
    </ligand>
</feature>
<comment type="similarity">
    <text evidence="4 14">Belongs to the isocitrate lyase/PEP mutase superfamily. Isocitrate lyase family.</text>
</comment>
<feature type="binding site" evidence="16">
    <location>
        <begin position="438"/>
        <end position="442"/>
    </location>
    <ligand>
        <name>substrate</name>
    </ligand>
</feature>
<dbReference type="ExpressionAtlas" id="A0A2K1X2T1">
    <property type="expression patterns" value="baseline"/>
</dbReference>
<dbReference type="CDD" id="cd00377">
    <property type="entry name" value="ICL_PEPM"/>
    <property type="match status" value="1"/>
</dbReference>
<dbReference type="Gene3D" id="3.20.20.60">
    <property type="entry name" value="Phosphoenolpyruvate-binding domains"/>
    <property type="match status" value="1"/>
</dbReference>
<dbReference type="FunFam" id="1.10.10.850:FF:000001">
    <property type="entry name" value="Isocitrate lyase"/>
    <property type="match status" value="1"/>
</dbReference>
<dbReference type="InterPro" id="IPR015813">
    <property type="entry name" value="Pyrv/PenolPyrv_kinase-like_dom"/>
</dbReference>
<feature type="binding site" evidence="16">
    <location>
        <begin position="215"/>
        <end position="216"/>
    </location>
    <ligand>
        <name>substrate</name>
    </ligand>
</feature>
<comment type="subcellular location">
    <subcellularLocation>
        <location evidence="2">Glyoxysome</location>
    </subcellularLocation>
</comment>
<dbReference type="PROSITE" id="PS00161">
    <property type="entry name" value="ISOCITRATE_LYASE"/>
    <property type="match status" value="1"/>
</dbReference>
<dbReference type="Gene3D" id="1.10.10.850">
    <property type="match status" value="1"/>
</dbReference>
<keyword evidence="10 17" id="KW-0460">Magnesium</keyword>
<dbReference type="GO" id="GO:0009514">
    <property type="term" value="C:glyoxysome"/>
    <property type="evidence" value="ECO:0000318"/>
    <property type="project" value="GO_Central"/>
</dbReference>
<protein>
    <recommendedName>
        <fullName evidence="6 14">Isocitrate lyase</fullName>
    </recommendedName>
</protein>
<evidence type="ECO:0000256" key="14">
    <source>
        <dbReference type="PIRNR" id="PIRNR001362"/>
    </source>
</evidence>
<feature type="binding site" evidence="16">
    <location>
        <begin position="105"/>
        <end position="107"/>
    </location>
    <ligand>
        <name>substrate</name>
    </ligand>
</feature>
<evidence type="ECO:0000313" key="18">
    <source>
        <dbReference type="EMBL" id="PNS95086.2"/>
    </source>
</evidence>
<dbReference type="AlphaFoldDB" id="A0A2K1X2T1"/>
<comment type="catalytic activity">
    <reaction evidence="13">
        <text>D-threo-isocitrate = glyoxylate + succinate</text>
        <dbReference type="Rhea" id="RHEA:13245"/>
        <dbReference type="ChEBI" id="CHEBI:15562"/>
        <dbReference type="ChEBI" id="CHEBI:30031"/>
        <dbReference type="ChEBI" id="CHEBI:36655"/>
        <dbReference type="EC" id="4.1.3.1"/>
    </reaction>
</comment>
<evidence type="ECO:0000256" key="7">
    <source>
        <dbReference type="ARBA" id="ARBA00022435"/>
    </source>
</evidence>
<dbReference type="FunCoup" id="A0A2K1X2T1">
    <property type="interactions" value="339"/>
</dbReference>
<comment type="cofactor">
    <cofactor evidence="17">
        <name>Mg(2+)</name>
        <dbReference type="ChEBI" id="CHEBI:18420"/>
    </cofactor>
    <text evidence="17">Can also use Mn(2+) ion.</text>
</comment>
<dbReference type="GO" id="GO:0046872">
    <property type="term" value="F:metal ion binding"/>
    <property type="evidence" value="ECO:0007669"/>
    <property type="project" value="UniProtKB-KW"/>
</dbReference>
<dbReference type="PANTHER" id="PTHR21631">
    <property type="entry name" value="ISOCITRATE LYASE/MALATE SYNTHASE"/>
    <property type="match status" value="1"/>
</dbReference>
<dbReference type="UniPathway" id="UPA00703">
    <property type="reaction ID" value="UER00719"/>
</dbReference>
<keyword evidence="7" id="KW-0329">Glyoxylate bypass</keyword>
<evidence type="ECO:0000256" key="13">
    <source>
        <dbReference type="ARBA" id="ARBA00023531"/>
    </source>
</evidence>
<evidence type="ECO:0000256" key="3">
    <source>
        <dbReference type="ARBA" id="ARBA00004793"/>
    </source>
</evidence>
<comment type="pathway">
    <text evidence="3">Carbohydrate metabolism; glyoxylate cycle; (S)-malate from isocitrate: step 1/2.</text>
</comment>
<feature type="binding site" evidence="16">
    <location>
        <position position="473"/>
    </location>
    <ligand>
        <name>substrate</name>
    </ligand>
</feature>
<dbReference type="STRING" id="3694.A0A2K1X2T1"/>
<dbReference type="SUPFAM" id="SSF51621">
    <property type="entry name" value="Phosphoenolpyruvate/pyruvate domain"/>
    <property type="match status" value="1"/>
</dbReference>
<dbReference type="GO" id="GO:0006097">
    <property type="term" value="P:glyoxylate cycle"/>
    <property type="evidence" value="ECO:0007669"/>
    <property type="project" value="UniProtKB-UniPathway"/>
</dbReference>
<dbReference type="NCBIfam" id="TIGR01346">
    <property type="entry name" value="isocit_lyase"/>
    <property type="match status" value="1"/>
</dbReference>
<evidence type="ECO:0000313" key="19">
    <source>
        <dbReference type="Proteomes" id="UP000006729"/>
    </source>
</evidence>
<evidence type="ECO:0000256" key="17">
    <source>
        <dbReference type="PIRSR" id="PIRSR001362-3"/>
    </source>
</evidence>
<dbReference type="GO" id="GO:0004451">
    <property type="term" value="F:isocitrate lyase activity"/>
    <property type="evidence" value="ECO:0000318"/>
    <property type="project" value="GO_Central"/>
</dbReference>
<keyword evidence="8" id="KW-0330">Glyoxysome</keyword>
<gene>
    <name evidence="18" type="ORF">POPTR_017G036900</name>
</gene>
<evidence type="ECO:0000256" key="15">
    <source>
        <dbReference type="PIRSR" id="PIRSR001362-1"/>
    </source>
</evidence>
<dbReference type="PIRSF" id="PIRSF001362">
    <property type="entry name" value="Isocit_lyase"/>
    <property type="match status" value="1"/>
</dbReference>
<dbReference type="PANTHER" id="PTHR21631:SF3">
    <property type="entry name" value="BIFUNCTIONAL GLYOXYLATE CYCLE PROTEIN"/>
    <property type="match status" value="1"/>
</dbReference>
<feature type="active site" description="Proton acceptor" evidence="15">
    <location>
        <position position="214"/>
    </location>
</feature>
<dbReference type="InParanoid" id="A0A2K1X2T1"/>
<dbReference type="GO" id="GO:0006099">
    <property type="term" value="P:tricarboxylic acid cycle"/>
    <property type="evidence" value="ECO:0007669"/>
    <property type="project" value="UniProtKB-KW"/>
</dbReference>
<dbReference type="InterPro" id="IPR006254">
    <property type="entry name" value="Isocitrate_lyase"/>
</dbReference>
<dbReference type="InterPro" id="IPR018523">
    <property type="entry name" value="Isocitrate_lyase_ph_CS"/>
</dbReference>
<proteinExistence type="inferred from homology"/>
<evidence type="ECO:0000256" key="10">
    <source>
        <dbReference type="ARBA" id="ARBA00022842"/>
    </source>
</evidence>
<keyword evidence="9" id="KW-0816">Tricarboxylic acid cycle</keyword>
<evidence type="ECO:0000256" key="12">
    <source>
        <dbReference type="ARBA" id="ARBA00023239"/>
    </source>
</evidence>
<reference evidence="18 19" key="1">
    <citation type="journal article" date="2006" name="Science">
        <title>The genome of black cottonwood, Populus trichocarpa (Torr. &amp; Gray).</title>
        <authorList>
            <person name="Tuskan G.A."/>
            <person name="Difazio S."/>
            <person name="Jansson S."/>
            <person name="Bohlmann J."/>
            <person name="Grigoriev I."/>
            <person name="Hellsten U."/>
            <person name="Putnam N."/>
            <person name="Ralph S."/>
            <person name="Rombauts S."/>
            <person name="Salamov A."/>
            <person name="Schein J."/>
            <person name="Sterck L."/>
            <person name="Aerts A."/>
            <person name="Bhalerao R.R."/>
            <person name="Bhalerao R.P."/>
            <person name="Blaudez D."/>
            <person name="Boerjan W."/>
            <person name="Brun A."/>
            <person name="Brunner A."/>
            <person name="Busov V."/>
            <person name="Campbell M."/>
            <person name="Carlson J."/>
            <person name="Chalot M."/>
            <person name="Chapman J."/>
            <person name="Chen G.L."/>
            <person name="Cooper D."/>
            <person name="Coutinho P.M."/>
            <person name="Couturier J."/>
            <person name="Covert S."/>
            <person name="Cronk Q."/>
            <person name="Cunningham R."/>
            <person name="Davis J."/>
            <person name="Degroeve S."/>
            <person name="Dejardin A."/>
            <person name="Depamphilis C."/>
            <person name="Detter J."/>
            <person name="Dirks B."/>
            <person name="Dubchak I."/>
            <person name="Duplessis S."/>
            <person name="Ehlting J."/>
            <person name="Ellis B."/>
            <person name="Gendler K."/>
            <person name="Goodstein D."/>
            <person name="Gribskov M."/>
            <person name="Grimwood J."/>
            <person name="Groover A."/>
            <person name="Gunter L."/>
            <person name="Hamberger B."/>
            <person name="Heinze B."/>
            <person name="Helariutta Y."/>
            <person name="Henrissat B."/>
            <person name="Holligan D."/>
            <person name="Holt R."/>
            <person name="Huang W."/>
            <person name="Islam-Faridi N."/>
            <person name="Jones S."/>
            <person name="Jones-Rhoades M."/>
            <person name="Jorgensen R."/>
            <person name="Joshi C."/>
            <person name="Kangasjarvi J."/>
            <person name="Karlsson J."/>
            <person name="Kelleher C."/>
            <person name="Kirkpatrick R."/>
            <person name="Kirst M."/>
            <person name="Kohler A."/>
            <person name="Kalluri U."/>
            <person name="Larimer F."/>
            <person name="Leebens-Mack J."/>
            <person name="Leple J.C."/>
            <person name="Locascio P."/>
            <person name="Lou Y."/>
            <person name="Lucas S."/>
            <person name="Martin F."/>
            <person name="Montanini B."/>
            <person name="Napoli C."/>
            <person name="Nelson D.R."/>
            <person name="Nelson C."/>
            <person name="Nieminen K."/>
            <person name="Nilsson O."/>
            <person name="Pereda V."/>
            <person name="Peter G."/>
            <person name="Philippe R."/>
            <person name="Pilate G."/>
            <person name="Poliakov A."/>
            <person name="Razumovskaya J."/>
            <person name="Richardson P."/>
            <person name="Rinaldi C."/>
            <person name="Ritland K."/>
            <person name="Rouze P."/>
            <person name="Ryaboy D."/>
            <person name="Schmutz J."/>
            <person name="Schrader J."/>
            <person name="Segerman B."/>
            <person name="Shin H."/>
            <person name="Siddiqui A."/>
            <person name="Sterky F."/>
            <person name="Terry A."/>
            <person name="Tsai C.J."/>
            <person name="Uberbacher E."/>
            <person name="Unneberg P."/>
            <person name="Vahala J."/>
            <person name="Wall K."/>
            <person name="Wessler S."/>
            <person name="Yang G."/>
            <person name="Yin T."/>
            <person name="Douglas C."/>
            <person name="Marra M."/>
            <person name="Sandberg G."/>
            <person name="Van de Peer Y."/>
            <person name="Rokhsar D."/>
        </authorList>
    </citation>
    <scope>NUCLEOTIDE SEQUENCE [LARGE SCALE GENOMIC DNA]</scope>
    <source>
        <strain evidence="19">cv. Nisqually</strain>
    </source>
</reference>
<evidence type="ECO:0000256" key="1">
    <source>
        <dbReference type="ARBA" id="ARBA00003575"/>
    </source>
</evidence>
<name>A0A2K1X2T1_POPTR</name>
<feature type="binding site" evidence="17">
    <location>
        <position position="176"/>
    </location>
    <ligand>
        <name>Mg(2+)</name>
        <dbReference type="ChEBI" id="CHEBI:18420"/>
    </ligand>
</feature>
<evidence type="ECO:0000256" key="8">
    <source>
        <dbReference type="ARBA" id="ARBA00022453"/>
    </source>
</evidence>
<evidence type="ECO:0000256" key="6">
    <source>
        <dbReference type="ARBA" id="ARBA00012909"/>
    </source>
</evidence>